<dbReference type="EMBL" id="LDEV01001570">
    <property type="protein sequence ID" value="KLJ11456.1"/>
    <property type="molecule type" value="Genomic_DNA"/>
</dbReference>
<dbReference type="OrthoDB" id="4191107at2759"/>
<keyword evidence="3" id="KW-1185">Reference proteome</keyword>
<protein>
    <submittedName>
        <fullName evidence="2">Uncharacterized protein</fullName>
    </submittedName>
</protein>
<accession>A0A0H1BQL3</accession>
<feature type="transmembrane region" description="Helical" evidence="1">
    <location>
        <begin position="62"/>
        <end position="88"/>
    </location>
</feature>
<dbReference type="AlphaFoldDB" id="A0A0H1BQL3"/>
<keyword evidence="1" id="KW-1133">Transmembrane helix</keyword>
<evidence type="ECO:0000313" key="3">
    <source>
        <dbReference type="Proteomes" id="UP000053573"/>
    </source>
</evidence>
<keyword evidence="1" id="KW-0472">Membrane</keyword>
<proteinExistence type="predicted"/>
<name>A0A0H1BQL3_9EURO</name>
<reference evidence="3" key="1">
    <citation type="journal article" date="2015" name="PLoS Genet.">
        <title>The dynamic genome and transcriptome of the human fungal pathogen Blastomyces and close relative Emmonsia.</title>
        <authorList>
            <person name="Munoz J.F."/>
            <person name="Gauthier G.M."/>
            <person name="Desjardins C.A."/>
            <person name="Gallo J.E."/>
            <person name="Holder J."/>
            <person name="Sullivan T.D."/>
            <person name="Marty A.J."/>
            <person name="Carmen J.C."/>
            <person name="Chen Z."/>
            <person name="Ding L."/>
            <person name="Gujja S."/>
            <person name="Magrini V."/>
            <person name="Misas E."/>
            <person name="Mitreva M."/>
            <person name="Priest M."/>
            <person name="Saif S."/>
            <person name="Whiston E.A."/>
            <person name="Young S."/>
            <person name="Zeng Q."/>
            <person name="Goldman W.E."/>
            <person name="Mardis E.R."/>
            <person name="Taylor J.W."/>
            <person name="McEwen J.G."/>
            <person name="Clay O.K."/>
            <person name="Klein B.S."/>
            <person name="Cuomo C.A."/>
        </authorList>
    </citation>
    <scope>NUCLEOTIDE SEQUENCE [LARGE SCALE GENOMIC DNA]</scope>
    <source>
        <strain evidence="3">UAMH 139</strain>
    </source>
</reference>
<comment type="caution">
    <text evidence="2">The sequence shown here is derived from an EMBL/GenBank/DDBJ whole genome shotgun (WGS) entry which is preliminary data.</text>
</comment>
<evidence type="ECO:0000313" key="2">
    <source>
        <dbReference type="EMBL" id="KLJ11456.1"/>
    </source>
</evidence>
<dbReference type="Proteomes" id="UP000053573">
    <property type="component" value="Unassembled WGS sequence"/>
</dbReference>
<keyword evidence="1" id="KW-0812">Transmembrane</keyword>
<sequence length="123" mass="13591">MSDHHHRASYKHSHNTSDCFLSADEVETLSLITALSSVNSSHSIFELTVNSVSVSQSVAQSLIFSSTVSFFTVSLLTSILISSVFSAVSQIYDHSSSHHIISDQIYENLLRFLISSSHTETHF</sequence>
<evidence type="ECO:0000256" key="1">
    <source>
        <dbReference type="SAM" id="Phobius"/>
    </source>
</evidence>
<gene>
    <name evidence="2" type="ORF">EMPG_13355</name>
</gene>
<organism evidence="2 3">
    <name type="scientific">Blastomyces silverae</name>
    <dbReference type="NCBI Taxonomy" id="2060906"/>
    <lineage>
        <taxon>Eukaryota</taxon>
        <taxon>Fungi</taxon>
        <taxon>Dikarya</taxon>
        <taxon>Ascomycota</taxon>
        <taxon>Pezizomycotina</taxon>
        <taxon>Eurotiomycetes</taxon>
        <taxon>Eurotiomycetidae</taxon>
        <taxon>Onygenales</taxon>
        <taxon>Ajellomycetaceae</taxon>
        <taxon>Blastomyces</taxon>
    </lineage>
</organism>